<comment type="caution">
    <text evidence="8">The sequence shown here is derived from an EMBL/GenBank/DDBJ whole genome shotgun (WGS) entry which is preliminary data.</text>
</comment>
<dbReference type="Pfam" id="PF14655">
    <property type="entry name" value="RAB3GAP2_N"/>
    <property type="match status" value="1"/>
</dbReference>
<dbReference type="InterPro" id="IPR032839">
    <property type="entry name" value="RAB3GAP_N"/>
</dbReference>
<dbReference type="InterPro" id="IPR029257">
    <property type="entry name" value="RAB3GAP2_C"/>
</dbReference>
<evidence type="ECO:0000256" key="5">
    <source>
        <dbReference type="SAM" id="MobiDB-lite"/>
    </source>
</evidence>
<evidence type="ECO:0000313" key="9">
    <source>
        <dbReference type="Proteomes" id="UP000663879"/>
    </source>
</evidence>
<evidence type="ECO:0000256" key="2">
    <source>
        <dbReference type="ARBA" id="ARBA00008153"/>
    </source>
</evidence>
<feature type="region of interest" description="Disordered" evidence="5">
    <location>
        <begin position="28"/>
        <end position="51"/>
    </location>
</feature>
<proteinExistence type="inferred from homology"/>
<feature type="compositionally biased region" description="Basic and acidic residues" evidence="5">
    <location>
        <begin position="28"/>
        <end position="41"/>
    </location>
</feature>
<reference evidence="8" key="1">
    <citation type="submission" date="2021-02" db="EMBL/GenBank/DDBJ databases">
        <authorList>
            <person name="Nowell W R."/>
        </authorList>
    </citation>
    <scope>NUCLEOTIDE SEQUENCE</scope>
    <source>
        <strain evidence="8">Ploen Becks lab</strain>
    </source>
</reference>
<accession>A0A813T4L5</accession>
<protein>
    <recommendedName>
        <fullName evidence="10">Rab3 GTPase-activating protein non-catalytic subunit</fullName>
    </recommendedName>
</protein>
<dbReference type="PANTHER" id="PTHR12472">
    <property type="entry name" value="RAB3-GAP REGULATORY DOMAIN"/>
    <property type="match status" value="1"/>
</dbReference>
<evidence type="ECO:0000256" key="3">
    <source>
        <dbReference type="ARBA" id="ARBA00022468"/>
    </source>
</evidence>
<evidence type="ECO:0000256" key="1">
    <source>
        <dbReference type="ARBA" id="ARBA00004496"/>
    </source>
</evidence>
<sequence length="1376" mass="157483">MTCSLNTFGKILDLEKIIQFLNNNKEEKPKNDWTSDWDWKEQTSSPTNETNTRAQENWFDKFHVSFSPCGNLAVFASDKNMTICMGKWDMNNQLKFSISSKINLSHLEDESITSILTLPIASQRISGEGLLDWTCILVGFNSGNIRMFTENGTLLITQMFHDTKVSKLKCRTYECSKYIGWISQPEEIEILYENNVLVCIDGANLYHYLRAARKYAATLPGDHNDIMESISSMSLDYKKWKFDSQESLTDFVSAGLTSENRFDQLFAASMIGGPDEKFESIPPMSNRYIACGNSPYVSIYYAFEGLSQPVLTEVKAVAGKITSSLMTAAKGWIGFGKSSTPLAKPKPKIEPPTNLAQRIGLQDYRRNGESVIISPANNLAATTDSFARVILIDVLKGIAIRIFKGYRDAQIGWICVDDESDDKSNKRYALYLIIYAPRRGLVEIWGCQQGIRVAAFNVGKNCRLIYPGYFMLSLNGSLYNNEYRLSQHIQCLLVNSEGLIKTLNIPFHLILSDKNNQRVRDTILLKKLKSILRENKQESDSLWHSIKIILSEFKTPSIKQQALEKLLNTSYLSTRTIYEIFLNEAQEIKKNGENQSPETHKFGHFCESYSALIKSYIVLNELYSMENLESKEPIEENLSELLQIDEGDIKEYFELRKTFNLKDSSCKKVKFNEIEKRILDLPKYLSCFDSMPIGNLTNEEDPRLIFDLSKNISISEKERLGVYLFSILLEKDKFLDSQRIVEFLTNIPIHKIKLLDLLIHAWISDQFTNIYNLVKISFILSGCSSLDSKDDNNEIKNYSDPIDHDFEGIFINGYLPKFKNTIESSKSLMQSIIAVWTIRSIVLKSQSDSSQLEMLQLLSDRLYCMIKLSMLFTIGKKSVLNQIDFDYNIKNILTKGKGVLSELASKHIVINDFPPKLLNFIDDEIEDITGEDTKEDLDEGRNLLKDVKYKEFYDTLQETRKFLPKSLESDTLLVNCAWESILFYNRDAEKSVDYLNSSLRFCSEIGNAILKQGILSIIWHSNLNKKVAFLSDLIDKVGKFPNDKSVRKEVGINEEKTVIFLECIMNLLDLIMDANCNINEVPIFNYDKFWKDLTDYNELGLISTNMILNLANSSSSATDISGKLKNTKTTSKQLVELAAEQKPVNYHLCLFQYQLIRILFLIVKYNMKSVKPYSFFDTKGKQALFSELHTHPLISNDVDIKIINSRKLFFTKALNAIMQEVKEPISIKAKLPEDVNESLNIVFNLSKDMDVDAEYIKRYYCCLLYALDYHSEAEKVFHSIKELELLASQLLVVVGHKVNEILEKNFDANLMAILSTNLNSWLKSLGTSDYRIHTISSKQALLELIGIVLNRLPDSFSEYKIAVELFDFLENPLFKL</sequence>
<dbReference type="PANTHER" id="PTHR12472:SF0">
    <property type="entry name" value="RAB3 GTPASE-ACTIVATING PROTEIN NON-CATALYTIC SUBUNIT"/>
    <property type="match status" value="1"/>
</dbReference>
<name>A0A813T4L5_9BILA</name>
<gene>
    <name evidence="8" type="ORF">OXX778_LOCUS6790</name>
</gene>
<evidence type="ECO:0008006" key="10">
    <source>
        <dbReference type="Google" id="ProtNLM"/>
    </source>
</evidence>
<keyword evidence="4" id="KW-0963">Cytoplasm</keyword>
<dbReference type="Pfam" id="PF14656">
    <property type="entry name" value="RAB3GAP2_C"/>
    <property type="match status" value="2"/>
</dbReference>
<feature type="domain" description="Rab3-GAP regulatory subunit N-terminal" evidence="6">
    <location>
        <begin position="58"/>
        <end position="465"/>
    </location>
</feature>
<comment type="subcellular location">
    <subcellularLocation>
        <location evidence="1">Cytoplasm</location>
    </subcellularLocation>
</comment>
<dbReference type="GO" id="GO:0005096">
    <property type="term" value="F:GTPase activator activity"/>
    <property type="evidence" value="ECO:0007669"/>
    <property type="project" value="UniProtKB-KW"/>
</dbReference>
<dbReference type="GO" id="GO:0005737">
    <property type="term" value="C:cytoplasm"/>
    <property type="evidence" value="ECO:0007669"/>
    <property type="project" value="UniProtKB-SubCell"/>
</dbReference>
<dbReference type="InterPro" id="IPR026059">
    <property type="entry name" value="Rab3GAP2"/>
</dbReference>
<feature type="domain" description="Rab3GAP regulatory subunit C-terminal" evidence="7">
    <location>
        <begin position="851"/>
        <end position="1093"/>
    </location>
</feature>
<evidence type="ECO:0000259" key="7">
    <source>
        <dbReference type="Pfam" id="PF14656"/>
    </source>
</evidence>
<evidence type="ECO:0000313" key="8">
    <source>
        <dbReference type="EMBL" id="CAF0807374.1"/>
    </source>
</evidence>
<keyword evidence="9" id="KW-1185">Reference proteome</keyword>
<keyword evidence="3" id="KW-0343">GTPase activation</keyword>
<evidence type="ECO:0000256" key="4">
    <source>
        <dbReference type="ARBA" id="ARBA00022490"/>
    </source>
</evidence>
<dbReference type="Proteomes" id="UP000663879">
    <property type="component" value="Unassembled WGS sequence"/>
</dbReference>
<feature type="compositionally biased region" description="Polar residues" evidence="5">
    <location>
        <begin position="42"/>
        <end position="51"/>
    </location>
</feature>
<evidence type="ECO:0000259" key="6">
    <source>
        <dbReference type="Pfam" id="PF14655"/>
    </source>
</evidence>
<feature type="domain" description="Rab3GAP regulatory subunit C-terminal" evidence="7">
    <location>
        <begin position="1130"/>
        <end position="1353"/>
    </location>
</feature>
<organism evidence="8 9">
    <name type="scientific">Brachionus calyciflorus</name>
    <dbReference type="NCBI Taxonomy" id="104777"/>
    <lineage>
        <taxon>Eukaryota</taxon>
        <taxon>Metazoa</taxon>
        <taxon>Spiralia</taxon>
        <taxon>Gnathifera</taxon>
        <taxon>Rotifera</taxon>
        <taxon>Eurotatoria</taxon>
        <taxon>Monogononta</taxon>
        <taxon>Pseudotrocha</taxon>
        <taxon>Ploima</taxon>
        <taxon>Brachionidae</taxon>
        <taxon>Brachionus</taxon>
    </lineage>
</organism>
<comment type="similarity">
    <text evidence="2">Belongs to the Rab3-GAP regulatory subunit family.</text>
</comment>
<dbReference type="EMBL" id="CAJNOC010000826">
    <property type="protein sequence ID" value="CAF0807374.1"/>
    <property type="molecule type" value="Genomic_DNA"/>
</dbReference>
<dbReference type="OrthoDB" id="10053876at2759"/>